<name>W9T271_9ROSA</name>
<feature type="region of interest" description="Disordered" evidence="1">
    <location>
        <begin position="42"/>
        <end position="85"/>
    </location>
</feature>
<sequence>MAPKRINRRGGSSSVPLVRSDPSLAAESSFLSTNSDLILREVEDYIPDPRDDKDSVDRLVEGEPDEEEASTSSAPSDSLVDAEDTAKGHVRAYKEGRVDGRWFEYFLLDPNFRASLPTPGYLSVYTRAFTAGMTLPIHPLVKGLCELHDIFPT</sequence>
<keyword evidence="3" id="KW-1185">Reference proteome</keyword>
<evidence type="ECO:0000256" key="1">
    <source>
        <dbReference type="SAM" id="MobiDB-lite"/>
    </source>
</evidence>
<evidence type="ECO:0000313" key="2">
    <source>
        <dbReference type="EMBL" id="EXC45127.1"/>
    </source>
</evidence>
<gene>
    <name evidence="2" type="ORF">L484_000657</name>
</gene>
<organism evidence="2 3">
    <name type="scientific">Morus notabilis</name>
    <dbReference type="NCBI Taxonomy" id="981085"/>
    <lineage>
        <taxon>Eukaryota</taxon>
        <taxon>Viridiplantae</taxon>
        <taxon>Streptophyta</taxon>
        <taxon>Embryophyta</taxon>
        <taxon>Tracheophyta</taxon>
        <taxon>Spermatophyta</taxon>
        <taxon>Magnoliopsida</taxon>
        <taxon>eudicotyledons</taxon>
        <taxon>Gunneridae</taxon>
        <taxon>Pentapetalae</taxon>
        <taxon>rosids</taxon>
        <taxon>fabids</taxon>
        <taxon>Rosales</taxon>
        <taxon>Moraceae</taxon>
        <taxon>Moreae</taxon>
        <taxon>Morus</taxon>
    </lineage>
</organism>
<accession>W9T271</accession>
<evidence type="ECO:0000313" key="3">
    <source>
        <dbReference type="Proteomes" id="UP000030645"/>
    </source>
</evidence>
<protein>
    <submittedName>
        <fullName evidence="2">Uncharacterized protein</fullName>
    </submittedName>
</protein>
<reference evidence="3" key="1">
    <citation type="submission" date="2013-01" db="EMBL/GenBank/DDBJ databases">
        <title>Draft Genome Sequence of a Mulberry Tree, Morus notabilis C.K. Schneid.</title>
        <authorList>
            <person name="He N."/>
            <person name="Zhao S."/>
        </authorList>
    </citation>
    <scope>NUCLEOTIDE SEQUENCE</scope>
</reference>
<feature type="compositionally biased region" description="Basic and acidic residues" evidence="1">
    <location>
        <begin position="42"/>
        <end position="61"/>
    </location>
</feature>
<proteinExistence type="predicted"/>
<dbReference type="AlphaFoldDB" id="W9T271"/>
<dbReference type="Proteomes" id="UP000030645">
    <property type="component" value="Unassembled WGS sequence"/>
</dbReference>
<dbReference type="EMBL" id="KE623311">
    <property type="protein sequence ID" value="EXC45127.1"/>
    <property type="molecule type" value="Genomic_DNA"/>
</dbReference>